<dbReference type="SMART" id="SM00155">
    <property type="entry name" value="PLDc"/>
    <property type="match status" value="1"/>
</dbReference>
<keyword evidence="2" id="KW-0808">Transferase</keyword>
<dbReference type="GO" id="GO:0032049">
    <property type="term" value="P:cardiolipin biosynthetic process"/>
    <property type="evidence" value="ECO:0007669"/>
    <property type="project" value="UniProtKB-ARBA"/>
</dbReference>
<gene>
    <name evidence="2" type="primary">clsA_17</name>
    <name evidence="2" type="ORF">SDC9_72247</name>
</gene>
<proteinExistence type="predicted"/>
<dbReference type="EC" id="2.7.8.-" evidence="2"/>
<comment type="caution">
    <text evidence="2">The sequence shown here is derived from an EMBL/GenBank/DDBJ whole genome shotgun (WGS) entry which is preliminary data.</text>
</comment>
<feature type="domain" description="PLD phosphodiesterase" evidence="1">
    <location>
        <begin position="90"/>
        <end position="117"/>
    </location>
</feature>
<accession>A0A644YC47</accession>
<dbReference type="PANTHER" id="PTHR21248">
    <property type="entry name" value="CARDIOLIPIN SYNTHASE"/>
    <property type="match status" value="1"/>
</dbReference>
<dbReference type="EMBL" id="VSSQ01004570">
    <property type="protein sequence ID" value="MPM25747.1"/>
    <property type="molecule type" value="Genomic_DNA"/>
</dbReference>
<dbReference type="AlphaFoldDB" id="A0A644YC47"/>
<evidence type="ECO:0000313" key="2">
    <source>
        <dbReference type="EMBL" id="MPM25747.1"/>
    </source>
</evidence>
<dbReference type="GO" id="GO:0016020">
    <property type="term" value="C:membrane"/>
    <property type="evidence" value="ECO:0007669"/>
    <property type="project" value="TreeGrafter"/>
</dbReference>
<organism evidence="2">
    <name type="scientific">bioreactor metagenome</name>
    <dbReference type="NCBI Taxonomy" id="1076179"/>
    <lineage>
        <taxon>unclassified sequences</taxon>
        <taxon>metagenomes</taxon>
        <taxon>ecological metagenomes</taxon>
    </lineage>
</organism>
<reference evidence="2" key="1">
    <citation type="submission" date="2019-08" db="EMBL/GenBank/DDBJ databases">
        <authorList>
            <person name="Kucharzyk K."/>
            <person name="Murdoch R.W."/>
            <person name="Higgins S."/>
            <person name="Loffler F."/>
        </authorList>
    </citation>
    <scope>NUCLEOTIDE SEQUENCE</scope>
</reference>
<dbReference type="PANTHER" id="PTHR21248:SF22">
    <property type="entry name" value="PHOSPHOLIPASE D"/>
    <property type="match status" value="1"/>
</dbReference>
<dbReference type="InterPro" id="IPR001736">
    <property type="entry name" value="PLipase_D/transphosphatidylase"/>
</dbReference>
<dbReference type="Gene3D" id="3.30.870.10">
    <property type="entry name" value="Endonuclease Chain A"/>
    <property type="match status" value="1"/>
</dbReference>
<dbReference type="GO" id="GO:0008808">
    <property type="term" value="F:cardiolipin synthase activity"/>
    <property type="evidence" value="ECO:0007669"/>
    <property type="project" value="TreeGrafter"/>
</dbReference>
<sequence>MPSGPGFDNDNNLKLFNSLIYHARRRVSLASPYFVPDESLMMAITTAAQRGVEVELFVNEVGDQPMVHHAQRSYYEVLLRAGVRIHLYPAPYILHAKHFTIDDEVAVIGSSNMDMRSFGLNLEVTMMTFGESHATAMRAVEDHYRQVSRELTLDEHLSHNVVTRLFDNLARLTSALQ</sequence>
<evidence type="ECO:0000259" key="1">
    <source>
        <dbReference type="PROSITE" id="PS50035"/>
    </source>
</evidence>
<protein>
    <submittedName>
        <fullName evidence="2">Cardiolipin synthase A</fullName>
        <ecNumber evidence="2">2.7.8.-</ecNumber>
    </submittedName>
</protein>
<dbReference type="InterPro" id="IPR025202">
    <property type="entry name" value="PLD-like_dom"/>
</dbReference>
<dbReference type="Pfam" id="PF13091">
    <property type="entry name" value="PLDc_2"/>
    <property type="match status" value="1"/>
</dbReference>
<dbReference type="PROSITE" id="PS50035">
    <property type="entry name" value="PLD"/>
    <property type="match status" value="1"/>
</dbReference>
<dbReference type="SUPFAM" id="SSF56024">
    <property type="entry name" value="Phospholipase D/nuclease"/>
    <property type="match status" value="1"/>
</dbReference>
<name>A0A644YC47_9ZZZZ</name>